<dbReference type="SUPFAM" id="SSF46955">
    <property type="entry name" value="Putative DNA-binding domain"/>
    <property type="match status" value="1"/>
</dbReference>
<evidence type="ECO:0000259" key="3">
    <source>
        <dbReference type="PROSITE" id="PS50937"/>
    </source>
</evidence>
<dbReference type="InterPro" id="IPR000551">
    <property type="entry name" value="MerR-type_HTH_dom"/>
</dbReference>
<dbReference type="CDD" id="cd01107">
    <property type="entry name" value="HTH_BmrR"/>
    <property type="match status" value="1"/>
</dbReference>
<dbReference type="Gene3D" id="3.20.80.10">
    <property type="entry name" value="Regulatory factor, effector binding domain"/>
    <property type="match status" value="1"/>
</dbReference>
<dbReference type="Pfam" id="PF13411">
    <property type="entry name" value="MerR_1"/>
    <property type="match status" value="1"/>
</dbReference>
<reference evidence="4" key="1">
    <citation type="journal article" date="2015" name="Proc. Natl. Acad. Sci. U.S.A.">
        <title>Networks of energetic and metabolic interactions define dynamics in microbial communities.</title>
        <authorList>
            <person name="Embree M."/>
            <person name="Liu J.K."/>
            <person name="Al-Bassam M.M."/>
            <person name="Zengler K."/>
        </authorList>
    </citation>
    <scope>NUCLEOTIDE SEQUENCE</scope>
</reference>
<keyword evidence="2" id="KW-0175">Coiled coil</keyword>
<dbReference type="InterPro" id="IPR029442">
    <property type="entry name" value="GyrI-like"/>
</dbReference>
<dbReference type="PANTHER" id="PTHR30204:SF97">
    <property type="entry name" value="MERR FAMILY REGULATORY PROTEIN"/>
    <property type="match status" value="1"/>
</dbReference>
<dbReference type="InterPro" id="IPR047057">
    <property type="entry name" value="MerR_fam"/>
</dbReference>
<comment type="caution">
    <text evidence="4">The sequence shown here is derived from an EMBL/GenBank/DDBJ whole genome shotgun (WGS) entry which is preliminary data.</text>
</comment>
<proteinExistence type="predicted"/>
<dbReference type="EMBL" id="LNQE01001918">
    <property type="protein sequence ID" value="KUG02492.1"/>
    <property type="molecule type" value="Genomic_DNA"/>
</dbReference>
<feature type="domain" description="HTH merR-type" evidence="3">
    <location>
        <begin position="1"/>
        <end position="71"/>
    </location>
</feature>
<sequence length="271" mass="31377">MFKIGDFSRLSQVTVKALRYYDDIGLFKPSYIEILSGYRYYSAEQMSDLNRIIALRNLGFSLEQVALMKEMPISQIREMMINRREQIKKQLEHEQERLLMIETRLEILEREDVIMADYDVVIKQIQSQKVIGKRSVIPNYSSIHELFSAVCEPLATIKVNYAGPPLAIYYDGEYKEKDVDVEVVMPVLTEDKQVAGFMVRELPGIEQAACLIHRGSFENLHFAYSALMKWVDDNGYQIAGPDREVYLVDPDECNSPDEYVTELQLPIEKVK</sequence>
<name>A0A0W8E1H5_9ZZZZ</name>
<dbReference type="InterPro" id="IPR009061">
    <property type="entry name" value="DNA-bd_dom_put_sf"/>
</dbReference>
<organism evidence="4">
    <name type="scientific">hydrocarbon metagenome</name>
    <dbReference type="NCBI Taxonomy" id="938273"/>
    <lineage>
        <taxon>unclassified sequences</taxon>
        <taxon>metagenomes</taxon>
        <taxon>ecological metagenomes</taxon>
    </lineage>
</organism>
<protein>
    <submittedName>
        <fullName evidence="4">Transcriptional regulator, merr family</fullName>
    </submittedName>
</protein>
<dbReference type="PROSITE" id="PS50937">
    <property type="entry name" value="HTH_MERR_2"/>
    <property type="match status" value="1"/>
</dbReference>
<keyword evidence="1" id="KW-0238">DNA-binding</keyword>
<dbReference type="PROSITE" id="PS00552">
    <property type="entry name" value="HTH_MERR_1"/>
    <property type="match status" value="1"/>
</dbReference>
<dbReference type="Gene3D" id="1.10.1660.10">
    <property type="match status" value="1"/>
</dbReference>
<dbReference type="GO" id="GO:0003677">
    <property type="term" value="F:DNA binding"/>
    <property type="evidence" value="ECO:0007669"/>
    <property type="project" value="UniProtKB-KW"/>
</dbReference>
<gene>
    <name evidence="4" type="ORF">ASZ90_020124</name>
</gene>
<dbReference type="Pfam" id="PF06445">
    <property type="entry name" value="GyrI-like"/>
    <property type="match status" value="1"/>
</dbReference>
<feature type="coiled-coil region" evidence="2">
    <location>
        <begin position="77"/>
        <end position="111"/>
    </location>
</feature>
<dbReference type="SMART" id="SM00422">
    <property type="entry name" value="HTH_MERR"/>
    <property type="match status" value="1"/>
</dbReference>
<evidence type="ECO:0000313" key="4">
    <source>
        <dbReference type="EMBL" id="KUG02492.1"/>
    </source>
</evidence>
<dbReference type="InterPro" id="IPR011256">
    <property type="entry name" value="Reg_factor_effector_dom_sf"/>
</dbReference>
<evidence type="ECO:0000256" key="2">
    <source>
        <dbReference type="SAM" id="Coils"/>
    </source>
</evidence>
<dbReference type="GO" id="GO:0003700">
    <property type="term" value="F:DNA-binding transcription factor activity"/>
    <property type="evidence" value="ECO:0007669"/>
    <property type="project" value="InterPro"/>
</dbReference>
<dbReference type="InterPro" id="IPR010499">
    <property type="entry name" value="AraC_E-bd"/>
</dbReference>
<dbReference type="SUPFAM" id="SSF55136">
    <property type="entry name" value="Probable bacterial effector-binding domain"/>
    <property type="match status" value="1"/>
</dbReference>
<dbReference type="SMART" id="SM00871">
    <property type="entry name" value="AraC_E_bind"/>
    <property type="match status" value="1"/>
</dbReference>
<dbReference type="AlphaFoldDB" id="A0A0W8E1H5"/>
<accession>A0A0W8E1H5</accession>
<dbReference type="PANTHER" id="PTHR30204">
    <property type="entry name" value="REDOX-CYCLING DRUG-SENSING TRANSCRIPTIONAL ACTIVATOR SOXR"/>
    <property type="match status" value="1"/>
</dbReference>
<evidence type="ECO:0000256" key="1">
    <source>
        <dbReference type="ARBA" id="ARBA00023125"/>
    </source>
</evidence>